<evidence type="ECO:0000313" key="8">
    <source>
        <dbReference type="Proteomes" id="UP000184423"/>
    </source>
</evidence>
<dbReference type="Gene3D" id="1.10.1040.10">
    <property type="entry name" value="N-(1-d-carboxylethyl)-l-norvaline Dehydrogenase, domain 2"/>
    <property type="match status" value="1"/>
</dbReference>
<evidence type="ECO:0000259" key="5">
    <source>
        <dbReference type="Pfam" id="PF03446"/>
    </source>
</evidence>
<dbReference type="GO" id="GO:0051287">
    <property type="term" value="F:NAD binding"/>
    <property type="evidence" value="ECO:0007669"/>
    <property type="project" value="InterPro"/>
</dbReference>
<evidence type="ECO:0000259" key="6">
    <source>
        <dbReference type="Pfam" id="PF14833"/>
    </source>
</evidence>
<dbReference type="InterPro" id="IPR006115">
    <property type="entry name" value="6PGDH_NADP-bd"/>
</dbReference>
<dbReference type="PROSITE" id="PS00895">
    <property type="entry name" value="3_HYDROXYISOBUT_DH"/>
    <property type="match status" value="1"/>
</dbReference>
<dbReference type="InterPro" id="IPR008927">
    <property type="entry name" value="6-PGluconate_DH-like_C_sf"/>
</dbReference>
<feature type="domain" description="3-hydroxyisobutyrate dehydrogenase-like NAD-binding" evidence="6">
    <location>
        <begin position="162"/>
        <end position="278"/>
    </location>
</feature>
<dbReference type="Gene3D" id="3.40.50.720">
    <property type="entry name" value="NAD(P)-binding Rossmann-like Domain"/>
    <property type="match status" value="1"/>
</dbReference>
<dbReference type="InterPro" id="IPR015815">
    <property type="entry name" value="HIBADH-related"/>
</dbReference>
<keyword evidence="3" id="KW-0520">NAD</keyword>
<dbReference type="PIRSF" id="PIRSF000103">
    <property type="entry name" value="HIBADH"/>
    <property type="match status" value="1"/>
</dbReference>
<dbReference type="InterPro" id="IPR002204">
    <property type="entry name" value="3-OH-isobutyrate_DH-rel_CS"/>
</dbReference>
<evidence type="ECO:0000313" key="7">
    <source>
        <dbReference type="EMBL" id="SHE93450.1"/>
    </source>
</evidence>
<keyword evidence="2" id="KW-0560">Oxidoreductase</keyword>
<evidence type="ECO:0000256" key="1">
    <source>
        <dbReference type="ARBA" id="ARBA00009080"/>
    </source>
</evidence>
<keyword evidence="8" id="KW-1185">Reference proteome</keyword>
<dbReference type="AlphaFoldDB" id="A0A1M4XJ64"/>
<proteinExistence type="inferred from homology"/>
<evidence type="ECO:0000256" key="2">
    <source>
        <dbReference type="ARBA" id="ARBA00023002"/>
    </source>
</evidence>
<comment type="similarity">
    <text evidence="1">Belongs to the HIBADH-related family.</text>
</comment>
<dbReference type="GO" id="GO:0016054">
    <property type="term" value="P:organic acid catabolic process"/>
    <property type="evidence" value="ECO:0007669"/>
    <property type="project" value="UniProtKB-ARBA"/>
</dbReference>
<dbReference type="GO" id="GO:0050661">
    <property type="term" value="F:NADP binding"/>
    <property type="evidence" value="ECO:0007669"/>
    <property type="project" value="InterPro"/>
</dbReference>
<dbReference type="SUPFAM" id="SSF51735">
    <property type="entry name" value="NAD(P)-binding Rossmann-fold domains"/>
    <property type="match status" value="1"/>
</dbReference>
<organism evidence="7 8">
    <name type="scientific">Caloramator proteoclasticus DSM 10124</name>
    <dbReference type="NCBI Taxonomy" id="1121262"/>
    <lineage>
        <taxon>Bacteria</taxon>
        <taxon>Bacillati</taxon>
        <taxon>Bacillota</taxon>
        <taxon>Clostridia</taxon>
        <taxon>Eubacteriales</taxon>
        <taxon>Clostridiaceae</taxon>
        <taxon>Caloramator</taxon>
    </lineage>
</organism>
<dbReference type="EMBL" id="FQVG01000024">
    <property type="protein sequence ID" value="SHE93450.1"/>
    <property type="molecule type" value="Genomic_DNA"/>
</dbReference>
<feature type="active site" evidence="4">
    <location>
        <position position="168"/>
    </location>
</feature>
<reference evidence="8" key="1">
    <citation type="submission" date="2016-11" db="EMBL/GenBank/DDBJ databases">
        <authorList>
            <person name="Varghese N."/>
            <person name="Submissions S."/>
        </authorList>
    </citation>
    <scope>NUCLEOTIDE SEQUENCE [LARGE SCALE GENOMIC DNA]</scope>
    <source>
        <strain evidence="8">DSM 10124</strain>
    </source>
</reference>
<feature type="domain" description="6-phosphogluconate dehydrogenase NADP-binding" evidence="5">
    <location>
        <begin position="2"/>
        <end position="159"/>
    </location>
</feature>
<dbReference type="PANTHER" id="PTHR22981">
    <property type="entry name" value="3-HYDROXYISOBUTYRATE DEHYDROGENASE-RELATED"/>
    <property type="match status" value="1"/>
</dbReference>
<dbReference type="PANTHER" id="PTHR22981:SF7">
    <property type="entry name" value="3-HYDROXYISOBUTYRATE DEHYDROGENASE, MITOCHONDRIAL"/>
    <property type="match status" value="1"/>
</dbReference>
<protein>
    <submittedName>
        <fullName evidence="7">3-hydroxyisobutyrate dehydrogenase</fullName>
    </submittedName>
</protein>
<dbReference type="RefSeq" id="WP_027309108.1">
    <property type="nucleotide sequence ID" value="NZ_FQVG01000024.1"/>
</dbReference>
<evidence type="ECO:0000256" key="3">
    <source>
        <dbReference type="ARBA" id="ARBA00023027"/>
    </source>
</evidence>
<dbReference type="InterPro" id="IPR029154">
    <property type="entry name" value="HIBADH-like_NADP-bd"/>
</dbReference>
<dbReference type="InterPro" id="IPR013328">
    <property type="entry name" value="6PGD_dom2"/>
</dbReference>
<dbReference type="Pfam" id="PF14833">
    <property type="entry name" value="NAD_binding_11"/>
    <property type="match status" value="1"/>
</dbReference>
<name>A0A1M4XJ64_9CLOT</name>
<dbReference type="Proteomes" id="UP000184423">
    <property type="component" value="Unassembled WGS sequence"/>
</dbReference>
<gene>
    <name evidence="7" type="ORF">SAMN02746091_01429</name>
</gene>
<dbReference type="Pfam" id="PF03446">
    <property type="entry name" value="NAD_binding_2"/>
    <property type="match status" value="1"/>
</dbReference>
<dbReference type="GO" id="GO:0016616">
    <property type="term" value="F:oxidoreductase activity, acting on the CH-OH group of donors, NAD or NADP as acceptor"/>
    <property type="evidence" value="ECO:0007669"/>
    <property type="project" value="TreeGrafter"/>
</dbReference>
<accession>A0A1M4XJ64</accession>
<evidence type="ECO:0000256" key="4">
    <source>
        <dbReference type="PIRSR" id="PIRSR000103-1"/>
    </source>
</evidence>
<dbReference type="SUPFAM" id="SSF48179">
    <property type="entry name" value="6-phosphogluconate dehydrogenase C-terminal domain-like"/>
    <property type="match status" value="1"/>
</dbReference>
<dbReference type="InterPro" id="IPR036291">
    <property type="entry name" value="NAD(P)-bd_dom_sf"/>
</dbReference>
<sequence length="293" mass="32224">MSIGFIGLGIMGESMSENLIKKSGQTVYVYDVDKSKIEKLVDKGAKAAQGIEYIAKNCDVIFSMVPKSEHVRMVAKELIPHLREGQIWVDMSTIEPDVSMEIAKEVQNKGAVMLDAPVVKSKAAAISGTLGIYVGGDKEAYERVKHYLSCMGSNIIYLGSNGMGLNMKIIHNMLVAQIQNSVNEMFVFAKSLGMNLNDVVDAISYGGGQNFYLDTKHKAIINKDFTTAFSVANMHKDVNIAFNMMKNLGLNLKGFNLVKDIYDRAVENYSDKDFSATYLIVSNEVGDGEENEA</sequence>